<dbReference type="Gramene" id="GBG79500">
    <property type="protein sequence ID" value="GBG79500"/>
    <property type="gene ID" value="CBR_g29647"/>
</dbReference>
<name>A0A388LB08_CHABU</name>
<accession>A0A388LB08</accession>
<proteinExistence type="predicted"/>
<dbReference type="EMBL" id="BFEA01000321">
    <property type="protein sequence ID" value="GBG79500.1"/>
    <property type="molecule type" value="Genomic_DNA"/>
</dbReference>
<protein>
    <submittedName>
        <fullName evidence="2">Uncharacterized protein</fullName>
    </submittedName>
</protein>
<sequence>MAETRIAVSKDVPASSFTASSAVDNASAAAASDDWGRSDRLETEKGLDVLRTFFDRNAFCTIDRPSGKGKFLVVERGLIDKMRDHWILGKLLAGFSLARVFGRTIDELKDEEIQTVKMACEAENKAWKGRGRWDFAALGIVIAVAGGSKRELVVGLLRGMEAELWGKCRATMTKAFVSKALKEASKEERELLLLEGLLKFGESAWITSLGCKRVGLDFKSVFASGGGANLNLAVSWRSVTRRCVQDDCPIFIPLADASDPEQDLHHQDDEPRRRTSPPNSPPESGRYLDVS</sequence>
<keyword evidence="3" id="KW-1185">Reference proteome</keyword>
<feature type="compositionally biased region" description="Basic and acidic residues" evidence="1">
    <location>
        <begin position="262"/>
        <end position="273"/>
    </location>
</feature>
<evidence type="ECO:0000256" key="1">
    <source>
        <dbReference type="SAM" id="MobiDB-lite"/>
    </source>
</evidence>
<evidence type="ECO:0000313" key="3">
    <source>
        <dbReference type="Proteomes" id="UP000265515"/>
    </source>
</evidence>
<evidence type="ECO:0000313" key="2">
    <source>
        <dbReference type="EMBL" id="GBG79500.1"/>
    </source>
</evidence>
<gene>
    <name evidence="2" type="ORF">CBR_g29647</name>
</gene>
<dbReference type="AlphaFoldDB" id="A0A388LB08"/>
<feature type="region of interest" description="Disordered" evidence="1">
    <location>
        <begin position="254"/>
        <end position="291"/>
    </location>
</feature>
<reference evidence="2 3" key="1">
    <citation type="journal article" date="2018" name="Cell">
        <title>The Chara Genome: Secondary Complexity and Implications for Plant Terrestrialization.</title>
        <authorList>
            <person name="Nishiyama T."/>
            <person name="Sakayama H."/>
            <person name="Vries J.D."/>
            <person name="Buschmann H."/>
            <person name="Saint-Marcoux D."/>
            <person name="Ullrich K.K."/>
            <person name="Haas F.B."/>
            <person name="Vanderstraeten L."/>
            <person name="Becker D."/>
            <person name="Lang D."/>
            <person name="Vosolsobe S."/>
            <person name="Rombauts S."/>
            <person name="Wilhelmsson P.K.I."/>
            <person name="Janitza P."/>
            <person name="Kern R."/>
            <person name="Heyl A."/>
            <person name="Rumpler F."/>
            <person name="Villalobos L.I.A.C."/>
            <person name="Clay J.M."/>
            <person name="Skokan R."/>
            <person name="Toyoda A."/>
            <person name="Suzuki Y."/>
            <person name="Kagoshima H."/>
            <person name="Schijlen E."/>
            <person name="Tajeshwar N."/>
            <person name="Catarino B."/>
            <person name="Hetherington A.J."/>
            <person name="Saltykova A."/>
            <person name="Bonnot C."/>
            <person name="Breuninger H."/>
            <person name="Symeonidi A."/>
            <person name="Radhakrishnan G.V."/>
            <person name="Van Nieuwerburgh F."/>
            <person name="Deforce D."/>
            <person name="Chang C."/>
            <person name="Karol K.G."/>
            <person name="Hedrich R."/>
            <person name="Ulvskov P."/>
            <person name="Glockner G."/>
            <person name="Delwiche C.F."/>
            <person name="Petrasek J."/>
            <person name="Van de Peer Y."/>
            <person name="Friml J."/>
            <person name="Beilby M."/>
            <person name="Dolan L."/>
            <person name="Kohara Y."/>
            <person name="Sugano S."/>
            <person name="Fujiyama A."/>
            <person name="Delaux P.-M."/>
            <person name="Quint M."/>
            <person name="TheiBen G."/>
            <person name="Hagemann M."/>
            <person name="Harholt J."/>
            <person name="Dunand C."/>
            <person name="Zachgo S."/>
            <person name="Langdale J."/>
            <person name="Maumus F."/>
            <person name="Straeten D.V.D."/>
            <person name="Gould S.B."/>
            <person name="Rensing S.A."/>
        </authorList>
    </citation>
    <scope>NUCLEOTIDE SEQUENCE [LARGE SCALE GENOMIC DNA]</scope>
    <source>
        <strain evidence="2 3">S276</strain>
    </source>
</reference>
<dbReference type="Proteomes" id="UP000265515">
    <property type="component" value="Unassembled WGS sequence"/>
</dbReference>
<comment type="caution">
    <text evidence="2">The sequence shown here is derived from an EMBL/GenBank/DDBJ whole genome shotgun (WGS) entry which is preliminary data.</text>
</comment>
<organism evidence="2 3">
    <name type="scientific">Chara braunii</name>
    <name type="common">Braun's stonewort</name>
    <dbReference type="NCBI Taxonomy" id="69332"/>
    <lineage>
        <taxon>Eukaryota</taxon>
        <taxon>Viridiplantae</taxon>
        <taxon>Streptophyta</taxon>
        <taxon>Charophyceae</taxon>
        <taxon>Charales</taxon>
        <taxon>Characeae</taxon>
        <taxon>Chara</taxon>
    </lineage>
</organism>